<proteinExistence type="predicted"/>
<organism evidence="1 2">
    <name type="scientific">Periplaneta americana</name>
    <name type="common">American cockroach</name>
    <name type="synonym">Blatta americana</name>
    <dbReference type="NCBI Taxonomy" id="6978"/>
    <lineage>
        <taxon>Eukaryota</taxon>
        <taxon>Metazoa</taxon>
        <taxon>Ecdysozoa</taxon>
        <taxon>Arthropoda</taxon>
        <taxon>Hexapoda</taxon>
        <taxon>Insecta</taxon>
        <taxon>Pterygota</taxon>
        <taxon>Neoptera</taxon>
        <taxon>Polyneoptera</taxon>
        <taxon>Dictyoptera</taxon>
        <taxon>Blattodea</taxon>
        <taxon>Blattoidea</taxon>
        <taxon>Blattidae</taxon>
        <taxon>Blattinae</taxon>
        <taxon>Periplaneta</taxon>
    </lineage>
</organism>
<name>A0ABQ8SHR3_PERAM</name>
<evidence type="ECO:0000313" key="2">
    <source>
        <dbReference type="Proteomes" id="UP001148838"/>
    </source>
</evidence>
<gene>
    <name evidence="1" type="ORF">ANN_15449</name>
</gene>
<protein>
    <submittedName>
        <fullName evidence="1">Uncharacterized protein</fullName>
    </submittedName>
</protein>
<dbReference type="EMBL" id="JAJSOF020000027">
    <property type="protein sequence ID" value="KAJ4433192.1"/>
    <property type="molecule type" value="Genomic_DNA"/>
</dbReference>
<evidence type="ECO:0000313" key="1">
    <source>
        <dbReference type="EMBL" id="KAJ4433192.1"/>
    </source>
</evidence>
<reference evidence="1 2" key="1">
    <citation type="journal article" date="2022" name="Allergy">
        <title>Genome assembly and annotation of Periplaneta americana reveal a comprehensive cockroach allergen profile.</title>
        <authorList>
            <person name="Wang L."/>
            <person name="Xiong Q."/>
            <person name="Saelim N."/>
            <person name="Wang L."/>
            <person name="Nong W."/>
            <person name="Wan A.T."/>
            <person name="Shi M."/>
            <person name="Liu X."/>
            <person name="Cao Q."/>
            <person name="Hui J.H.L."/>
            <person name="Sookrung N."/>
            <person name="Leung T.F."/>
            <person name="Tungtrongchitr A."/>
            <person name="Tsui S.K.W."/>
        </authorList>
    </citation>
    <scope>NUCLEOTIDE SEQUENCE [LARGE SCALE GENOMIC DNA]</scope>
    <source>
        <strain evidence="1">PWHHKU_190912</strain>
    </source>
</reference>
<comment type="caution">
    <text evidence="1">The sequence shown here is derived from an EMBL/GenBank/DDBJ whole genome shotgun (WGS) entry which is preliminary data.</text>
</comment>
<keyword evidence="2" id="KW-1185">Reference proteome</keyword>
<accession>A0ABQ8SHR3</accession>
<sequence>MPWPRLDFMFLIMSGEENNACSSALHIGSSGPNLELDDDGIGYDIDDDDDDDMMIKMMMMMIQNFLYTIITCELSAEGKTQHLLSYFSTYSPLELRHLSYHGIDREVQTTVKRWFRSQAADFYETRIQKLILWYHHGKRQEGGKFVVANSDEEIKLMTE</sequence>
<dbReference type="Proteomes" id="UP001148838">
    <property type="component" value="Unassembled WGS sequence"/>
</dbReference>